<evidence type="ECO:0000313" key="2">
    <source>
        <dbReference type="Proteomes" id="UP000013827"/>
    </source>
</evidence>
<dbReference type="GeneID" id="17282123"/>
<reference evidence="2" key="1">
    <citation type="journal article" date="2013" name="Nature">
        <title>Pan genome of the phytoplankton Emiliania underpins its global distribution.</title>
        <authorList>
            <person name="Read B.A."/>
            <person name="Kegel J."/>
            <person name="Klute M.J."/>
            <person name="Kuo A."/>
            <person name="Lefebvre S.C."/>
            <person name="Maumus F."/>
            <person name="Mayer C."/>
            <person name="Miller J."/>
            <person name="Monier A."/>
            <person name="Salamov A."/>
            <person name="Young J."/>
            <person name="Aguilar M."/>
            <person name="Claverie J.M."/>
            <person name="Frickenhaus S."/>
            <person name="Gonzalez K."/>
            <person name="Herman E.K."/>
            <person name="Lin Y.C."/>
            <person name="Napier J."/>
            <person name="Ogata H."/>
            <person name="Sarno A.F."/>
            <person name="Shmutz J."/>
            <person name="Schroeder D."/>
            <person name="de Vargas C."/>
            <person name="Verret F."/>
            <person name="von Dassow P."/>
            <person name="Valentin K."/>
            <person name="Van de Peer Y."/>
            <person name="Wheeler G."/>
            <person name="Dacks J.B."/>
            <person name="Delwiche C.F."/>
            <person name="Dyhrman S.T."/>
            <person name="Glockner G."/>
            <person name="John U."/>
            <person name="Richards T."/>
            <person name="Worden A.Z."/>
            <person name="Zhang X."/>
            <person name="Grigoriev I.V."/>
            <person name="Allen A.E."/>
            <person name="Bidle K."/>
            <person name="Borodovsky M."/>
            <person name="Bowler C."/>
            <person name="Brownlee C."/>
            <person name="Cock J.M."/>
            <person name="Elias M."/>
            <person name="Gladyshev V.N."/>
            <person name="Groth M."/>
            <person name="Guda C."/>
            <person name="Hadaegh A."/>
            <person name="Iglesias-Rodriguez M.D."/>
            <person name="Jenkins J."/>
            <person name="Jones B.M."/>
            <person name="Lawson T."/>
            <person name="Leese F."/>
            <person name="Lindquist E."/>
            <person name="Lobanov A."/>
            <person name="Lomsadze A."/>
            <person name="Malik S.B."/>
            <person name="Marsh M.E."/>
            <person name="Mackinder L."/>
            <person name="Mock T."/>
            <person name="Mueller-Roeber B."/>
            <person name="Pagarete A."/>
            <person name="Parker M."/>
            <person name="Probert I."/>
            <person name="Quesneville H."/>
            <person name="Raines C."/>
            <person name="Rensing S.A."/>
            <person name="Riano-Pachon D.M."/>
            <person name="Richier S."/>
            <person name="Rokitta S."/>
            <person name="Shiraiwa Y."/>
            <person name="Soanes D.M."/>
            <person name="van der Giezen M."/>
            <person name="Wahlund T.M."/>
            <person name="Williams B."/>
            <person name="Wilson W."/>
            <person name="Wolfe G."/>
            <person name="Wurch L.L."/>
        </authorList>
    </citation>
    <scope>NUCLEOTIDE SEQUENCE</scope>
</reference>
<dbReference type="KEGG" id="ehx:EMIHUDRAFT_201121"/>
<organism evidence="1 2">
    <name type="scientific">Emiliania huxleyi (strain CCMP1516)</name>
    <dbReference type="NCBI Taxonomy" id="280463"/>
    <lineage>
        <taxon>Eukaryota</taxon>
        <taxon>Haptista</taxon>
        <taxon>Haptophyta</taxon>
        <taxon>Prymnesiophyceae</taxon>
        <taxon>Isochrysidales</taxon>
        <taxon>Noelaerhabdaceae</taxon>
        <taxon>Emiliania</taxon>
    </lineage>
</organism>
<protein>
    <submittedName>
        <fullName evidence="1">Uncharacterized protein</fullName>
    </submittedName>
</protein>
<accession>A0A0D3KM68</accession>
<dbReference type="PaxDb" id="2903-EOD36853"/>
<dbReference type="EnsemblProtists" id="EOD36853">
    <property type="protein sequence ID" value="EOD36853"/>
    <property type="gene ID" value="EMIHUDRAFT_201121"/>
</dbReference>
<keyword evidence="2" id="KW-1185">Reference proteome</keyword>
<dbReference type="Proteomes" id="UP000013827">
    <property type="component" value="Unassembled WGS sequence"/>
</dbReference>
<proteinExistence type="predicted"/>
<sequence>MATDAQQAAAKLLAFVGAESRSLRLHFSALVAVPFAHGAHVFMPATALDRGLLLRLLATLQKRLGRFDDKCVHATQAFFETLPAHGGLSLPQLDAALSRAKQANESEEKCLRGHDALKAVAAHDSVGGGEVYSDVASAAHLAAGTLPKAAQLKALRAHLEQAKRTLAAALPSLGSLLEGTVKAGFDVGGAYLGFCSERAIVAAHLLSRGGAHDSAWRQTQGGGGRGGGRTYDELIQAAIVAGVGPAPGAFAGVGRRA</sequence>
<dbReference type="AlphaFoldDB" id="A0A0D3KM68"/>
<dbReference type="HOGENOM" id="CLU_1083535_0_0_1"/>
<reference evidence="1" key="2">
    <citation type="submission" date="2024-10" db="UniProtKB">
        <authorList>
            <consortium name="EnsemblProtists"/>
        </authorList>
    </citation>
    <scope>IDENTIFICATION</scope>
</reference>
<name>A0A0D3KM68_EMIH1</name>
<evidence type="ECO:0000313" key="1">
    <source>
        <dbReference type="EnsemblProtists" id="EOD36853"/>
    </source>
</evidence>
<dbReference type="RefSeq" id="XP_005789282.1">
    <property type="nucleotide sequence ID" value="XM_005789225.1"/>
</dbReference>